<dbReference type="InterPro" id="IPR035969">
    <property type="entry name" value="Rab-GAP_TBC_sf"/>
</dbReference>
<dbReference type="Pfam" id="PF00566">
    <property type="entry name" value="RabGAP-TBC"/>
    <property type="match status" value="1"/>
</dbReference>
<dbReference type="Gene3D" id="1.10.8.1310">
    <property type="match status" value="2"/>
</dbReference>
<feature type="domain" description="Rab-GAP TBC" evidence="4">
    <location>
        <begin position="60"/>
        <end position="219"/>
    </location>
</feature>
<dbReference type="GO" id="GO:0006888">
    <property type="term" value="P:endoplasmic reticulum to Golgi vesicle-mediated transport"/>
    <property type="evidence" value="ECO:0007669"/>
    <property type="project" value="TreeGrafter"/>
</dbReference>
<dbReference type="Ensembl" id="ENSSSUT00005025652.1">
    <property type="protein sequence ID" value="ENSSSUP00005022387.1"/>
    <property type="gene ID" value="ENSSSUG00005014593.1"/>
</dbReference>
<dbReference type="InterPro" id="IPR045913">
    <property type="entry name" value="TBC20/Gyp8-like"/>
</dbReference>
<dbReference type="GeneID" id="115274086"/>
<evidence type="ECO:0000313" key="6">
    <source>
        <dbReference type="Proteomes" id="UP000472268"/>
    </source>
</evidence>
<keyword evidence="3" id="KW-1133">Transmembrane helix</keyword>
<keyword evidence="3" id="KW-0472">Membrane</keyword>
<evidence type="ECO:0000256" key="1">
    <source>
        <dbReference type="ARBA" id="ARBA00022468"/>
    </source>
</evidence>
<keyword evidence="6" id="KW-1185">Reference proteome</keyword>
<dbReference type="AlphaFoldDB" id="A0A673UMA1"/>
<evidence type="ECO:0000256" key="2">
    <source>
        <dbReference type="SAM" id="MobiDB-lite"/>
    </source>
</evidence>
<dbReference type="InterPro" id="IPR000195">
    <property type="entry name" value="Rab-GAP-TBC_dom"/>
</dbReference>
<evidence type="ECO:0000313" key="5">
    <source>
        <dbReference type="Ensembl" id="ENSSSUP00005022387.1"/>
    </source>
</evidence>
<keyword evidence="3" id="KW-0812">Transmembrane</keyword>
<sequence>MDLRSAEGDGPTSSRWDGGAEKADFTAKRKKKVAEIYQALNSDPTDVAALRRMAISEGGLLTDEIRQKVWPKLLNVNTSDLPPISGMPDEQREGLQEELIDIILLVLERNPQLHYYQGYHDIVVTFLLVVGERLATSLVEKLSTHHLRDFMDPTMDNTKHILNCLMPIIDQVNPELHDFMQSAEVGTIFALSWLITWFGHVLSDFRHVVRLYDFFLACHPLMPIYFAAVIVLYREQEVLDCDCDMASVHHLLSQIPQDLPYETLISRAGDLFVQFPPSKLALDAAAQQQAEKTAASTFKDFELASAQQRPDTVLRQRFRGLLRPDERTKDVLTKPRTNHFVKLAVMGLTVALGAAALAVVKSALEWAPKFQLQLFP</sequence>
<reference evidence="5 6" key="1">
    <citation type="submission" date="2019-05" db="EMBL/GenBank/DDBJ databases">
        <title>A Chromosome-scale Meerkat (S. suricatta) Genome Assembly.</title>
        <authorList>
            <person name="Dudchenko O."/>
            <person name="Lieberman Aiden E."/>
            <person name="Tung J."/>
            <person name="Barreiro L.B."/>
            <person name="Clutton-Brock T.H."/>
        </authorList>
    </citation>
    <scope>NUCLEOTIDE SEQUENCE [LARGE SCALE GENOMIC DNA]</scope>
</reference>
<keyword evidence="1" id="KW-0343">GTPase activation</keyword>
<dbReference type="GO" id="GO:0005096">
    <property type="term" value="F:GTPase activator activity"/>
    <property type="evidence" value="ECO:0007669"/>
    <property type="project" value="UniProtKB-KW"/>
</dbReference>
<feature type="transmembrane region" description="Helical" evidence="3">
    <location>
        <begin position="214"/>
        <end position="233"/>
    </location>
</feature>
<dbReference type="FunFam" id="1.10.472.80:FF:000024">
    <property type="entry name" value="TBC1 domain family member 20"/>
    <property type="match status" value="1"/>
</dbReference>
<evidence type="ECO:0000256" key="3">
    <source>
        <dbReference type="SAM" id="Phobius"/>
    </source>
</evidence>
<feature type="region of interest" description="Disordered" evidence="2">
    <location>
        <begin position="1"/>
        <end position="23"/>
    </location>
</feature>
<reference evidence="5" key="3">
    <citation type="submission" date="2025-09" db="UniProtKB">
        <authorList>
            <consortium name="Ensembl"/>
        </authorList>
    </citation>
    <scope>IDENTIFICATION</scope>
</reference>
<reference evidence="5" key="2">
    <citation type="submission" date="2025-08" db="UniProtKB">
        <authorList>
            <consortium name="Ensembl"/>
        </authorList>
    </citation>
    <scope>IDENTIFICATION</scope>
</reference>
<dbReference type="PROSITE" id="PS50086">
    <property type="entry name" value="TBC_RABGAP"/>
    <property type="match status" value="1"/>
</dbReference>
<dbReference type="PANTHER" id="PTHR20913:SF10">
    <property type="entry name" value="TBC1 DOMAIN FAMILY MEMBER 20"/>
    <property type="match status" value="1"/>
</dbReference>
<dbReference type="CTD" id="128637"/>
<dbReference type="Gene3D" id="1.10.472.80">
    <property type="entry name" value="Ypt/Rab-GAP domain of gyp1p, domain 3"/>
    <property type="match status" value="1"/>
</dbReference>
<dbReference type="Proteomes" id="UP000472268">
    <property type="component" value="Chromosome 12"/>
</dbReference>
<dbReference type="SMART" id="SM00164">
    <property type="entry name" value="TBC"/>
    <property type="match status" value="1"/>
</dbReference>
<dbReference type="GO" id="GO:0005789">
    <property type="term" value="C:endoplasmic reticulum membrane"/>
    <property type="evidence" value="ECO:0007669"/>
    <property type="project" value="TreeGrafter"/>
</dbReference>
<dbReference type="RefSeq" id="XP_029773342.1">
    <property type="nucleotide sequence ID" value="XM_029917482.1"/>
</dbReference>
<evidence type="ECO:0000259" key="4">
    <source>
        <dbReference type="PROSITE" id="PS50086"/>
    </source>
</evidence>
<gene>
    <name evidence="5" type="primary">TBC1D20</name>
</gene>
<accession>A0A673UMA1</accession>
<feature type="transmembrane region" description="Helical" evidence="3">
    <location>
        <begin position="343"/>
        <end position="364"/>
    </location>
</feature>
<dbReference type="PANTHER" id="PTHR20913">
    <property type="entry name" value="TBC1 DOMAIN FAMILY MEMBER 20/GTPASE"/>
    <property type="match status" value="1"/>
</dbReference>
<organism evidence="5 6">
    <name type="scientific">Suricata suricatta</name>
    <name type="common">Meerkat</name>
    <dbReference type="NCBI Taxonomy" id="37032"/>
    <lineage>
        <taxon>Eukaryota</taxon>
        <taxon>Metazoa</taxon>
        <taxon>Chordata</taxon>
        <taxon>Craniata</taxon>
        <taxon>Vertebrata</taxon>
        <taxon>Euteleostomi</taxon>
        <taxon>Mammalia</taxon>
        <taxon>Eutheria</taxon>
        <taxon>Laurasiatheria</taxon>
        <taxon>Carnivora</taxon>
        <taxon>Feliformia</taxon>
        <taxon>Herpestidae</taxon>
        <taxon>Suricata</taxon>
    </lineage>
</organism>
<name>A0A673UMA1_SURSU</name>
<proteinExistence type="predicted"/>
<protein>
    <submittedName>
        <fullName evidence="5">TBC1 domain family member 20</fullName>
    </submittedName>
</protein>
<dbReference type="SUPFAM" id="SSF47923">
    <property type="entry name" value="Ypt/Rab-GAP domain of gyp1p"/>
    <property type="match status" value="2"/>
</dbReference>